<dbReference type="InterPro" id="IPR051057">
    <property type="entry name" value="PI-PLC_domain"/>
</dbReference>
<feature type="chain" id="PRO_5002954846" description="Phosphatidylinositol-specific phospholipase C X domain-containing protein" evidence="1">
    <location>
        <begin position="19"/>
        <end position="319"/>
    </location>
</feature>
<dbReference type="Proteomes" id="UP000007800">
    <property type="component" value="Unassembled WGS sequence"/>
</dbReference>
<reference evidence="2 3" key="1">
    <citation type="submission" date="2008-07" db="EMBL/GenBank/DDBJ databases">
        <authorList>
            <person name="El-Sayed N."/>
            <person name="Caler E."/>
            <person name="Inman J."/>
            <person name="Amedeo P."/>
            <person name="Hass B."/>
            <person name="Wortman J."/>
        </authorList>
    </citation>
    <scope>NUCLEOTIDE SEQUENCE [LARGE SCALE GENOMIC DNA]</scope>
    <source>
        <strain evidence="3">ATCC 50983 / TXsc</strain>
    </source>
</reference>
<evidence type="ECO:0000313" key="3">
    <source>
        <dbReference type="Proteomes" id="UP000007800"/>
    </source>
</evidence>
<feature type="signal peptide" evidence="1">
    <location>
        <begin position="1"/>
        <end position="18"/>
    </location>
</feature>
<dbReference type="GO" id="GO:0006629">
    <property type="term" value="P:lipid metabolic process"/>
    <property type="evidence" value="ECO:0007669"/>
    <property type="project" value="InterPro"/>
</dbReference>
<dbReference type="PROSITE" id="PS50007">
    <property type="entry name" value="PIPLC_X_DOMAIN"/>
    <property type="match status" value="1"/>
</dbReference>
<dbReference type="OrthoDB" id="415372at2759"/>
<dbReference type="AlphaFoldDB" id="C5L6B7"/>
<sequence length="319" mass="35128">MIALVLLGSLHIFLSTASVDDIPLNHYPMIMSHDAGMGYTEPSKDNIVRWSKNQVGDLRRQFGCGARAFDLRGACSDDGVVRIHHGLFVIDTPLRKALEDLVAVAGEHPEELILVQYQQYMPDDESCRRAVWDVSEGLGLMKSVGGGGESCEVLRGLTVGQAKEYGRLDNGGHVFVFEAGHGCTLGRGDLNCYTKLNDSERFASCLLEPGSSGPTSRVNEMVETLVDLASVCPPDDGRILSTAGHWQYDLDQFTAILQYHSSLLMDVYFSDLHHWIANRTGDMNYIGLLGLDNVCDRGTEIYKKLSHKIEDLSSTYGIP</sequence>
<accession>C5L6B7</accession>
<proteinExistence type="predicted"/>
<dbReference type="SUPFAM" id="SSF51695">
    <property type="entry name" value="PLC-like phosphodiesterases"/>
    <property type="match status" value="1"/>
</dbReference>
<dbReference type="InParanoid" id="C5L6B7"/>
<dbReference type="GO" id="GO:0008081">
    <property type="term" value="F:phosphoric diester hydrolase activity"/>
    <property type="evidence" value="ECO:0007669"/>
    <property type="project" value="InterPro"/>
</dbReference>
<name>C5L6B7_PERM5</name>
<dbReference type="OMA" id="RTREMDY"/>
<dbReference type="PANTHER" id="PTHR13593:SF113">
    <property type="entry name" value="SI:DKEY-266F7.9"/>
    <property type="match status" value="1"/>
</dbReference>
<evidence type="ECO:0000313" key="2">
    <source>
        <dbReference type="EMBL" id="EER07744.1"/>
    </source>
</evidence>
<dbReference type="PANTHER" id="PTHR13593">
    <property type="match status" value="1"/>
</dbReference>
<dbReference type="InterPro" id="IPR017946">
    <property type="entry name" value="PLC-like_Pdiesterase_TIM-brl"/>
</dbReference>
<dbReference type="RefSeq" id="XP_002775928.1">
    <property type="nucleotide sequence ID" value="XM_002775882.1"/>
</dbReference>
<gene>
    <name evidence="2" type="ORF">Pmar_PMAR029033</name>
</gene>
<protein>
    <recommendedName>
        <fullName evidence="4">Phosphatidylinositol-specific phospholipase C X domain-containing protein</fullName>
    </recommendedName>
</protein>
<keyword evidence="1" id="KW-0732">Signal</keyword>
<dbReference type="Gene3D" id="3.20.20.190">
    <property type="entry name" value="Phosphatidylinositol (PI) phosphodiesterase"/>
    <property type="match status" value="1"/>
</dbReference>
<evidence type="ECO:0000256" key="1">
    <source>
        <dbReference type="SAM" id="SignalP"/>
    </source>
</evidence>
<keyword evidence="3" id="KW-1185">Reference proteome</keyword>
<dbReference type="GeneID" id="9042693"/>
<dbReference type="EMBL" id="GG679756">
    <property type="protein sequence ID" value="EER07744.1"/>
    <property type="molecule type" value="Genomic_DNA"/>
</dbReference>
<organism evidence="3">
    <name type="scientific">Perkinsus marinus (strain ATCC 50983 / TXsc)</name>
    <dbReference type="NCBI Taxonomy" id="423536"/>
    <lineage>
        <taxon>Eukaryota</taxon>
        <taxon>Sar</taxon>
        <taxon>Alveolata</taxon>
        <taxon>Perkinsozoa</taxon>
        <taxon>Perkinsea</taxon>
        <taxon>Perkinsida</taxon>
        <taxon>Perkinsidae</taxon>
        <taxon>Perkinsus</taxon>
    </lineage>
</organism>
<evidence type="ECO:0008006" key="4">
    <source>
        <dbReference type="Google" id="ProtNLM"/>
    </source>
</evidence>